<sequence>MSDDGATPKELLFESCRRNNTALLSDLLSQPPLSSSAPAIAHFLNTTTDSLGAGALHLAAKHGAYDVLDALLDQEGVEIDHAEKREGDSCLHAAVRYVNGLRPDEWEGEGKAMVEILVDAGCDPRARNKARLRPVDLLDPRNEVVRGVLQRAEVQFLAGGDVVQEDDDDAPDGPGSESD</sequence>
<dbReference type="InterPro" id="IPR036770">
    <property type="entry name" value="Ankyrin_rpt-contain_sf"/>
</dbReference>
<dbReference type="Pfam" id="PF12796">
    <property type="entry name" value="Ank_2"/>
    <property type="match status" value="1"/>
</dbReference>
<gene>
    <name evidence="2" type="ORF">WHR41_01646</name>
</gene>
<dbReference type="AlphaFoldDB" id="A0AB34L1I1"/>
<name>A0AB34L1I1_9PEZI</name>
<proteinExistence type="predicted"/>
<reference evidence="2 3" key="1">
    <citation type="journal article" date="2020" name="Microbiol. Resour. Announc.">
        <title>Draft Genome Sequence of a Cladosporium Species Isolated from the Mesophotic Ascidian Didemnum maculosum.</title>
        <authorList>
            <person name="Gioti A."/>
            <person name="Siaperas R."/>
            <person name="Nikolaivits E."/>
            <person name="Le Goff G."/>
            <person name="Ouazzani J."/>
            <person name="Kotoulas G."/>
            <person name="Topakas E."/>
        </authorList>
    </citation>
    <scope>NUCLEOTIDE SEQUENCE [LARGE SCALE GENOMIC DNA]</scope>
    <source>
        <strain evidence="2 3">TM138-S3</strain>
    </source>
</reference>
<keyword evidence="3" id="KW-1185">Reference proteome</keyword>
<evidence type="ECO:0000313" key="2">
    <source>
        <dbReference type="EMBL" id="KAL1589506.1"/>
    </source>
</evidence>
<dbReference type="GeneID" id="96003090"/>
<dbReference type="RefSeq" id="XP_069232611.1">
    <property type="nucleotide sequence ID" value="XM_069370252.1"/>
</dbReference>
<accession>A0AB34L1I1</accession>
<dbReference type="InterPro" id="IPR002110">
    <property type="entry name" value="Ankyrin_rpt"/>
</dbReference>
<evidence type="ECO:0000313" key="3">
    <source>
        <dbReference type="Proteomes" id="UP000803884"/>
    </source>
</evidence>
<organism evidence="2 3">
    <name type="scientific">Cladosporium halotolerans</name>
    <dbReference type="NCBI Taxonomy" id="1052096"/>
    <lineage>
        <taxon>Eukaryota</taxon>
        <taxon>Fungi</taxon>
        <taxon>Dikarya</taxon>
        <taxon>Ascomycota</taxon>
        <taxon>Pezizomycotina</taxon>
        <taxon>Dothideomycetes</taxon>
        <taxon>Dothideomycetidae</taxon>
        <taxon>Cladosporiales</taxon>
        <taxon>Cladosporiaceae</taxon>
        <taxon>Cladosporium</taxon>
    </lineage>
</organism>
<dbReference type="Proteomes" id="UP000803884">
    <property type="component" value="Unassembled WGS sequence"/>
</dbReference>
<dbReference type="Gene3D" id="1.25.40.20">
    <property type="entry name" value="Ankyrin repeat-containing domain"/>
    <property type="match status" value="1"/>
</dbReference>
<evidence type="ECO:0000256" key="1">
    <source>
        <dbReference type="SAM" id="MobiDB-lite"/>
    </source>
</evidence>
<dbReference type="EMBL" id="JAAQHG020000004">
    <property type="protein sequence ID" value="KAL1589506.1"/>
    <property type="molecule type" value="Genomic_DNA"/>
</dbReference>
<comment type="caution">
    <text evidence="2">The sequence shown here is derived from an EMBL/GenBank/DDBJ whole genome shotgun (WGS) entry which is preliminary data.</text>
</comment>
<dbReference type="SUPFAM" id="SSF48403">
    <property type="entry name" value="Ankyrin repeat"/>
    <property type="match status" value="1"/>
</dbReference>
<dbReference type="SMART" id="SM00248">
    <property type="entry name" value="ANK"/>
    <property type="match status" value="2"/>
</dbReference>
<evidence type="ECO:0008006" key="4">
    <source>
        <dbReference type="Google" id="ProtNLM"/>
    </source>
</evidence>
<protein>
    <recommendedName>
        <fullName evidence="4">Ankyrin repeat protein</fullName>
    </recommendedName>
</protein>
<feature type="region of interest" description="Disordered" evidence="1">
    <location>
        <begin position="159"/>
        <end position="179"/>
    </location>
</feature>